<dbReference type="EMBL" id="JAAAPO010000001">
    <property type="protein sequence ID" value="NBC35519.1"/>
    <property type="molecule type" value="Genomic_DNA"/>
</dbReference>
<accession>A0ABW9XAF9</accession>
<dbReference type="RefSeq" id="WP_161716781.1">
    <property type="nucleotide sequence ID" value="NZ_JAAAPO010000001.1"/>
</dbReference>
<gene>
    <name evidence="1" type="ORF">GTZ99_03000</name>
</gene>
<reference evidence="2" key="1">
    <citation type="submission" date="2020-01" db="EMBL/GenBank/DDBJ databases">
        <title>Sphingomonas sp. strain CSW-10.</title>
        <authorList>
            <person name="Chen W.-M."/>
        </authorList>
    </citation>
    <scope>NUCLEOTIDE SEQUENCE [LARGE SCALE GENOMIC DNA]</scope>
    <source>
        <strain evidence="2">FSY-8</strain>
    </source>
</reference>
<name>A0ABW9XAF9_9SPHN</name>
<sequence length="69" mass="7953">MSRADRAAQLRARIATLDAMRMARPLTPEERAEADQLTHRLYMSEYHRNAAGRLTDSRRRARMITACHG</sequence>
<protein>
    <submittedName>
        <fullName evidence="1">Uncharacterized protein</fullName>
    </submittedName>
</protein>
<keyword evidence="2" id="KW-1185">Reference proteome</keyword>
<comment type="caution">
    <text evidence="1">The sequence shown here is derived from an EMBL/GenBank/DDBJ whole genome shotgun (WGS) entry which is preliminary data.</text>
</comment>
<organism evidence="1 2">
    <name type="scientific">Novosphingobium ovatum</name>
    <dbReference type="NCBI Taxonomy" id="1908523"/>
    <lineage>
        <taxon>Bacteria</taxon>
        <taxon>Pseudomonadati</taxon>
        <taxon>Pseudomonadota</taxon>
        <taxon>Alphaproteobacteria</taxon>
        <taxon>Sphingomonadales</taxon>
        <taxon>Sphingomonadaceae</taxon>
        <taxon>Novosphingobium</taxon>
    </lineage>
</organism>
<evidence type="ECO:0000313" key="1">
    <source>
        <dbReference type="EMBL" id="NBC35519.1"/>
    </source>
</evidence>
<proteinExistence type="predicted"/>
<dbReference type="Proteomes" id="UP000753724">
    <property type="component" value="Unassembled WGS sequence"/>
</dbReference>
<evidence type="ECO:0000313" key="2">
    <source>
        <dbReference type="Proteomes" id="UP000753724"/>
    </source>
</evidence>